<dbReference type="InterPro" id="IPR029021">
    <property type="entry name" value="Prot-tyrosine_phosphatase-like"/>
</dbReference>
<dbReference type="eggNOG" id="KOG0789">
    <property type="taxonomic scope" value="Eukaryota"/>
</dbReference>
<dbReference type="Pfam" id="PF00102">
    <property type="entry name" value="Y_phosphatase"/>
    <property type="match status" value="1"/>
</dbReference>
<keyword evidence="4" id="KW-1185">Reference proteome</keyword>
<dbReference type="KEGG" id="mbr:MONBRDRAFT_14958"/>
<organism evidence="3 4">
    <name type="scientific">Monosiga brevicollis</name>
    <name type="common">Choanoflagellate</name>
    <dbReference type="NCBI Taxonomy" id="81824"/>
    <lineage>
        <taxon>Eukaryota</taxon>
        <taxon>Choanoflagellata</taxon>
        <taxon>Craspedida</taxon>
        <taxon>Salpingoecidae</taxon>
        <taxon>Monosiga</taxon>
    </lineage>
</organism>
<feature type="domain" description="Tyrosine-protein phosphatase" evidence="1">
    <location>
        <begin position="1"/>
        <end position="217"/>
    </location>
</feature>
<dbReference type="PROSITE" id="PS50056">
    <property type="entry name" value="TYR_PHOSPHATASE_2"/>
    <property type="match status" value="1"/>
</dbReference>
<dbReference type="SUPFAM" id="SSF52799">
    <property type="entry name" value="(Phosphotyrosine protein) phosphatases II"/>
    <property type="match status" value="1"/>
</dbReference>
<dbReference type="PANTHER" id="PTHR19134">
    <property type="entry name" value="RECEPTOR-TYPE TYROSINE-PROTEIN PHOSPHATASE"/>
    <property type="match status" value="1"/>
</dbReference>
<dbReference type="Proteomes" id="UP000001357">
    <property type="component" value="Unassembled WGS sequence"/>
</dbReference>
<dbReference type="GO" id="GO:0004725">
    <property type="term" value="F:protein tyrosine phosphatase activity"/>
    <property type="evidence" value="ECO:0000318"/>
    <property type="project" value="GO_Central"/>
</dbReference>
<dbReference type="SMART" id="SM00194">
    <property type="entry name" value="PTPc"/>
    <property type="match status" value="1"/>
</dbReference>
<feature type="domain" description="Tyrosine specific protein phosphatases" evidence="2">
    <location>
        <begin position="144"/>
        <end position="219"/>
    </location>
</feature>
<dbReference type="InParanoid" id="A9UT98"/>
<dbReference type="CDD" id="cd00047">
    <property type="entry name" value="PTPc"/>
    <property type="match status" value="1"/>
</dbReference>
<evidence type="ECO:0000313" key="4">
    <source>
        <dbReference type="Proteomes" id="UP000001357"/>
    </source>
</evidence>
<accession>A9UT98</accession>
<dbReference type="PROSITE" id="PS50055">
    <property type="entry name" value="TYR_PHOSPHATASE_PTP"/>
    <property type="match status" value="1"/>
</dbReference>
<dbReference type="PANTHER" id="PTHR19134:SF553">
    <property type="entry name" value="TYROSINE-PROTEIN PHOSPHATASE 10D-RELATED"/>
    <property type="match status" value="1"/>
</dbReference>
<evidence type="ECO:0000259" key="1">
    <source>
        <dbReference type="PROSITE" id="PS50055"/>
    </source>
</evidence>
<dbReference type="EMBL" id="CH991545">
    <property type="protein sequence ID" value="EDQ91455.1"/>
    <property type="molecule type" value="Genomic_DNA"/>
</dbReference>
<dbReference type="GeneID" id="5888831"/>
<name>A9UT98_MONBE</name>
<feature type="non-terminal residue" evidence="3">
    <location>
        <position position="1"/>
    </location>
</feature>
<reference evidence="3 4" key="1">
    <citation type="journal article" date="2008" name="Nature">
        <title>The genome of the choanoflagellate Monosiga brevicollis and the origin of metazoans.</title>
        <authorList>
            <consortium name="JGI Sequencing"/>
            <person name="King N."/>
            <person name="Westbrook M.J."/>
            <person name="Young S.L."/>
            <person name="Kuo A."/>
            <person name="Abedin M."/>
            <person name="Chapman J."/>
            <person name="Fairclough S."/>
            <person name="Hellsten U."/>
            <person name="Isogai Y."/>
            <person name="Letunic I."/>
            <person name="Marr M."/>
            <person name="Pincus D."/>
            <person name="Putnam N."/>
            <person name="Rokas A."/>
            <person name="Wright K.J."/>
            <person name="Zuzow R."/>
            <person name="Dirks W."/>
            <person name="Good M."/>
            <person name="Goodstein D."/>
            <person name="Lemons D."/>
            <person name="Li W."/>
            <person name="Lyons J.B."/>
            <person name="Morris A."/>
            <person name="Nichols S."/>
            <person name="Richter D.J."/>
            <person name="Salamov A."/>
            <person name="Bork P."/>
            <person name="Lim W.A."/>
            <person name="Manning G."/>
            <person name="Miller W.T."/>
            <person name="McGinnis W."/>
            <person name="Shapiro H."/>
            <person name="Tjian R."/>
            <person name="Grigoriev I.V."/>
            <person name="Rokhsar D."/>
        </authorList>
    </citation>
    <scope>NUCLEOTIDE SEQUENCE [LARGE SCALE GENOMIC DNA]</scope>
    <source>
        <strain evidence="4">MX1 / ATCC 50154</strain>
    </source>
</reference>
<proteinExistence type="predicted"/>
<dbReference type="InterPro" id="IPR050348">
    <property type="entry name" value="Protein-Tyr_Phosphatase"/>
</dbReference>
<dbReference type="PROSITE" id="PS00383">
    <property type="entry name" value="TYR_PHOSPHATASE_1"/>
    <property type="match status" value="1"/>
</dbReference>
<evidence type="ECO:0000259" key="2">
    <source>
        <dbReference type="PROSITE" id="PS50056"/>
    </source>
</evidence>
<dbReference type="PRINTS" id="PR00700">
    <property type="entry name" value="PRTYPHPHTASE"/>
</dbReference>
<gene>
    <name evidence="3" type="ORF">MONBRDRAFT_14958</name>
</gene>
<dbReference type="RefSeq" id="XP_001743877.1">
    <property type="nucleotide sequence ID" value="XM_001743825.1"/>
</dbReference>
<dbReference type="STRING" id="81824.A9UT98"/>
<protein>
    <recommendedName>
        <fullName evidence="5">Protein tyrosine phosphatase</fullName>
    </recommendedName>
</protein>
<dbReference type="FunFam" id="3.90.190.10:FF:000212">
    <property type="entry name" value="Predicted protein"/>
    <property type="match status" value="1"/>
</dbReference>
<dbReference type="InterPro" id="IPR003595">
    <property type="entry name" value="Tyr_Pase_cat"/>
</dbReference>
<dbReference type="InterPro" id="IPR016130">
    <property type="entry name" value="Tyr_Pase_AS"/>
</dbReference>
<dbReference type="InterPro" id="IPR000387">
    <property type="entry name" value="Tyr_Pase_dom"/>
</dbReference>
<dbReference type="Gene3D" id="3.90.190.10">
    <property type="entry name" value="Protein tyrosine phosphatase superfamily"/>
    <property type="match status" value="1"/>
</dbReference>
<sequence>TRVVLPRIHDDPESEYYNANWVRGADGNPKAYVAAMGPLPATLTHFWRTIWESNVSAIIMATGLIEKGKTKCERYWPAEVDGKTAMHFGDIVVLSVSEAKAKGYIFTQLKVVRHGESRRIGHFWYNTWPDHGVPRDAERSLYPDSVLGLLHTVHKWNSKFKDQPTLVHCSAGIGRTGTLIVIDHCRQLLKTQMRADPLAIIEAVRQDRPALVQHLQQVLHHGVSDSCGDKGLDFFLGAWILERPCDVRLSVNAAVVAC</sequence>
<dbReference type="AlphaFoldDB" id="A9UT98"/>
<evidence type="ECO:0008006" key="5">
    <source>
        <dbReference type="Google" id="ProtNLM"/>
    </source>
</evidence>
<dbReference type="SMART" id="SM00404">
    <property type="entry name" value="PTPc_motif"/>
    <property type="match status" value="1"/>
</dbReference>
<evidence type="ECO:0000313" key="3">
    <source>
        <dbReference type="EMBL" id="EDQ91455.1"/>
    </source>
</evidence>
<dbReference type="GO" id="GO:0007165">
    <property type="term" value="P:signal transduction"/>
    <property type="evidence" value="ECO:0000318"/>
    <property type="project" value="GO_Central"/>
</dbReference>
<dbReference type="InterPro" id="IPR000242">
    <property type="entry name" value="PTP_cat"/>
</dbReference>